<name>A0ABU7UUZ5_9CLOT</name>
<organism evidence="1 2">
    <name type="scientific">Clostridium frigoriphilum</name>
    <dbReference type="NCBI Taxonomy" id="443253"/>
    <lineage>
        <taxon>Bacteria</taxon>
        <taxon>Bacillati</taxon>
        <taxon>Bacillota</taxon>
        <taxon>Clostridia</taxon>
        <taxon>Eubacteriales</taxon>
        <taxon>Clostridiaceae</taxon>
        <taxon>Clostridium</taxon>
    </lineage>
</organism>
<gene>
    <name evidence="1" type="ORF">SJI18_23395</name>
</gene>
<accession>A0ABU7UUZ5</accession>
<comment type="caution">
    <text evidence="1">The sequence shown here is derived from an EMBL/GenBank/DDBJ whole genome shotgun (WGS) entry which is preliminary data.</text>
</comment>
<reference evidence="1 2" key="1">
    <citation type="submission" date="2023-11" db="EMBL/GenBank/DDBJ databases">
        <title>Draft genome sequence of a psychrophilic Clostridium strain from permafrost water brine.</title>
        <authorList>
            <person name="Shcherbakova V.A."/>
            <person name="Trubitsyn V.E."/>
            <person name="Zakharyuk A.G."/>
        </authorList>
    </citation>
    <scope>NUCLEOTIDE SEQUENCE [LARGE SCALE GENOMIC DNA]</scope>
    <source>
        <strain evidence="1 2">14F</strain>
    </source>
</reference>
<dbReference type="EMBL" id="JAZHFS010000044">
    <property type="protein sequence ID" value="MEF2115228.1"/>
    <property type="molecule type" value="Genomic_DNA"/>
</dbReference>
<protein>
    <submittedName>
        <fullName evidence="1">Uncharacterized protein</fullName>
    </submittedName>
</protein>
<evidence type="ECO:0000313" key="1">
    <source>
        <dbReference type="EMBL" id="MEF2115228.1"/>
    </source>
</evidence>
<keyword evidence="2" id="KW-1185">Reference proteome</keyword>
<dbReference type="Proteomes" id="UP001498469">
    <property type="component" value="Unassembled WGS sequence"/>
</dbReference>
<sequence>MSFLIIEDDNKSKNFLQLKCVEFKNLYTVSLANEVSVFLESNVRKRFLPVNTSRKMNLNIESQGTPFSLEKLDCFKRALNLFF</sequence>
<proteinExistence type="predicted"/>
<evidence type="ECO:0000313" key="2">
    <source>
        <dbReference type="Proteomes" id="UP001498469"/>
    </source>
</evidence>